<dbReference type="EMBL" id="JAOPJZ010000001">
    <property type="protein sequence ID" value="MCU4750670.1"/>
    <property type="molecule type" value="Genomic_DNA"/>
</dbReference>
<evidence type="ECO:0000313" key="3">
    <source>
        <dbReference type="Proteomes" id="UP001321047"/>
    </source>
</evidence>
<gene>
    <name evidence="2" type="ORF">OB919_01525</name>
</gene>
<evidence type="ECO:0000313" key="2">
    <source>
        <dbReference type="EMBL" id="MCU4750670.1"/>
    </source>
</evidence>
<dbReference type="RefSeq" id="WP_342805678.1">
    <property type="nucleotide sequence ID" value="NZ_JAOPJZ010000001.1"/>
</dbReference>
<dbReference type="InterPro" id="IPR018727">
    <property type="entry name" value="DUF2267"/>
</dbReference>
<keyword evidence="3" id="KW-1185">Reference proteome</keyword>
<protein>
    <submittedName>
        <fullName evidence="2">DUF2267 domain-containing protein</fullName>
    </submittedName>
</protein>
<proteinExistence type="predicted"/>
<reference evidence="2 3" key="1">
    <citation type="submission" date="2022-09" db="EMBL/GenBank/DDBJ databases">
        <title>Enrichment on poylsaccharides allowed isolation of novel metabolic and taxonomic groups of Haloarchaea.</title>
        <authorList>
            <person name="Sorokin D.Y."/>
            <person name="Elcheninov A.G."/>
            <person name="Khizhniak T.V."/>
            <person name="Kolganova T.V."/>
            <person name="Kublanov I.V."/>
        </authorList>
    </citation>
    <scope>NUCLEOTIDE SEQUENCE [LARGE SCALE GENOMIC DNA]</scope>
    <source>
        <strain evidence="2 3">AArc-curdl1</strain>
    </source>
</reference>
<comment type="caution">
    <text evidence="2">The sequence shown here is derived from an EMBL/GenBank/DDBJ whole genome shotgun (WGS) entry which is preliminary data.</text>
</comment>
<dbReference type="Proteomes" id="UP001321047">
    <property type="component" value="Unassembled WGS sequence"/>
</dbReference>
<dbReference type="Pfam" id="PF10025">
    <property type="entry name" value="DUF2267"/>
    <property type="match status" value="1"/>
</dbReference>
<accession>A0AAP3E565</accession>
<name>A0AAP3E565_9EURY</name>
<dbReference type="InterPro" id="IPR038282">
    <property type="entry name" value="DUF2267_sf"/>
</dbReference>
<evidence type="ECO:0000256" key="1">
    <source>
        <dbReference type="SAM" id="MobiDB-lite"/>
    </source>
</evidence>
<dbReference type="AlphaFoldDB" id="A0AAP3E565"/>
<feature type="region of interest" description="Disordered" evidence="1">
    <location>
        <begin position="142"/>
        <end position="177"/>
    </location>
</feature>
<sequence>MTESDIVDQVYRSCDFASPEGAESVIRTTLRNLGRCLSAGQARDVAAPLPRPLSEELVAASPEKPDPMPYEEFLERVRDGAELADRDVERDVRVVLSVLAGRIGEVEIENARAQLPPNYDHVFDVEPETVGQPFADLVAKRGTFDSDVDAPGADPHAPRDAGRAPLQGRGRGPLAVP</sequence>
<dbReference type="Gene3D" id="1.10.490.110">
    <property type="entry name" value="Uncharacterized conserved protein DUF2267"/>
    <property type="match status" value="1"/>
</dbReference>
<organism evidence="2 3">
    <name type="scientific">Natronosalvus hydrolyticus</name>
    <dbReference type="NCBI Taxonomy" id="2979988"/>
    <lineage>
        <taxon>Archaea</taxon>
        <taxon>Methanobacteriati</taxon>
        <taxon>Methanobacteriota</taxon>
        <taxon>Stenosarchaea group</taxon>
        <taxon>Halobacteria</taxon>
        <taxon>Halobacteriales</taxon>
        <taxon>Natrialbaceae</taxon>
        <taxon>Natronosalvus</taxon>
    </lineage>
</organism>